<evidence type="ECO:0000313" key="18">
    <source>
        <dbReference type="EMBL" id="TPE52265.1"/>
    </source>
</evidence>
<keyword evidence="19" id="KW-1185">Reference proteome</keyword>
<accession>A0A501WVD3</accession>
<dbReference type="GO" id="GO:0043137">
    <property type="term" value="P:DNA replication, removal of RNA primer"/>
    <property type="evidence" value="ECO:0007669"/>
    <property type="project" value="TreeGrafter"/>
</dbReference>
<evidence type="ECO:0000256" key="8">
    <source>
        <dbReference type="ARBA" id="ARBA00022490"/>
    </source>
</evidence>
<dbReference type="InterPro" id="IPR036397">
    <property type="entry name" value="RNaseH_sf"/>
</dbReference>
<keyword evidence="9 14" id="KW-0540">Nuclease</keyword>
<evidence type="ECO:0000256" key="6">
    <source>
        <dbReference type="ARBA" id="ARBA00012180"/>
    </source>
</evidence>
<keyword evidence="8 14" id="KW-0963">Cytoplasm</keyword>
<dbReference type="PANTHER" id="PTHR10954">
    <property type="entry name" value="RIBONUCLEASE H2 SUBUNIT A"/>
    <property type="match status" value="1"/>
</dbReference>
<comment type="subcellular location">
    <subcellularLocation>
        <location evidence="4 14">Cytoplasm</location>
    </subcellularLocation>
</comment>
<organism evidence="18 19">
    <name type="scientific">Amaricoccus solimangrovi</name>
    <dbReference type="NCBI Taxonomy" id="2589815"/>
    <lineage>
        <taxon>Bacteria</taxon>
        <taxon>Pseudomonadati</taxon>
        <taxon>Pseudomonadota</taxon>
        <taxon>Alphaproteobacteria</taxon>
        <taxon>Rhodobacterales</taxon>
        <taxon>Paracoccaceae</taxon>
        <taxon>Amaricoccus</taxon>
    </lineage>
</organism>
<evidence type="ECO:0000256" key="1">
    <source>
        <dbReference type="ARBA" id="ARBA00000077"/>
    </source>
</evidence>
<keyword evidence="10 14" id="KW-0479">Metal-binding</keyword>
<dbReference type="InterPro" id="IPR024567">
    <property type="entry name" value="RNase_HII/HIII_dom"/>
</dbReference>
<comment type="cofactor">
    <cofactor evidence="2">
        <name>Mg(2+)</name>
        <dbReference type="ChEBI" id="CHEBI:18420"/>
    </cofactor>
</comment>
<evidence type="ECO:0000256" key="9">
    <source>
        <dbReference type="ARBA" id="ARBA00022722"/>
    </source>
</evidence>
<keyword evidence="12 14" id="KW-0378">Hydrolase</keyword>
<evidence type="ECO:0000256" key="10">
    <source>
        <dbReference type="ARBA" id="ARBA00022723"/>
    </source>
</evidence>
<dbReference type="SUPFAM" id="SSF53098">
    <property type="entry name" value="Ribonuclease H-like"/>
    <property type="match status" value="1"/>
</dbReference>
<protein>
    <recommendedName>
        <fullName evidence="7 14">Ribonuclease HII</fullName>
        <shortName evidence="14">RNase HII</shortName>
        <ecNumber evidence="6 14">3.1.26.4</ecNumber>
    </recommendedName>
</protein>
<evidence type="ECO:0000256" key="13">
    <source>
        <dbReference type="ARBA" id="ARBA00023211"/>
    </source>
</evidence>
<comment type="catalytic activity">
    <reaction evidence="1 14 15 16">
        <text>Endonucleolytic cleavage to 5'-phosphomonoester.</text>
        <dbReference type="EC" id="3.1.26.4"/>
    </reaction>
</comment>
<evidence type="ECO:0000256" key="3">
    <source>
        <dbReference type="ARBA" id="ARBA00004065"/>
    </source>
</evidence>
<sequence length="194" mass="20295">MSCAAPVCGVDEVGRGPWAGPVVAAAVILDVTAIPAGLDDSKRLPAARRAALHDELIVSARWGVGIASVAEIDEINILQASFLAMRRALAALGTPPAVALIDGKHLPPGLPCEGRAIVGGDGRALSIAAASVIAKVTRDRMMTELARDFPGYGWESNMGYGTRAHQSGLARLGITPHHRRSFRPIHNILCGKNS</sequence>
<comment type="function">
    <text evidence="3 14 16">Endonuclease that specifically degrades the RNA of RNA-DNA hybrids.</text>
</comment>
<dbReference type="GO" id="GO:0006298">
    <property type="term" value="P:mismatch repair"/>
    <property type="evidence" value="ECO:0007669"/>
    <property type="project" value="TreeGrafter"/>
</dbReference>
<evidence type="ECO:0000256" key="4">
    <source>
        <dbReference type="ARBA" id="ARBA00004496"/>
    </source>
</evidence>
<evidence type="ECO:0000256" key="11">
    <source>
        <dbReference type="ARBA" id="ARBA00022759"/>
    </source>
</evidence>
<evidence type="ECO:0000259" key="17">
    <source>
        <dbReference type="PROSITE" id="PS51975"/>
    </source>
</evidence>
<comment type="cofactor">
    <cofactor evidence="14 15">
        <name>Mn(2+)</name>
        <dbReference type="ChEBI" id="CHEBI:29035"/>
    </cofactor>
    <cofactor evidence="14 15">
        <name>Mg(2+)</name>
        <dbReference type="ChEBI" id="CHEBI:18420"/>
    </cofactor>
    <text evidence="14 15">Manganese or magnesium. Binds 1 divalent metal ion per monomer in the absence of substrate. May bind a second metal ion after substrate binding.</text>
</comment>
<dbReference type="Pfam" id="PF01351">
    <property type="entry name" value="RNase_HII"/>
    <property type="match status" value="1"/>
</dbReference>
<evidence type="ECO:0000256" key="15">
    <source>
        <dbReference type="PROSITE-ProRule" id="PRU01319"/>
    </source>
</evidence>
<evidence type="ECO:0000256" key="2">
    <source>
        <dbReference type="ARBA" id="ARBA00001946"/>
    </source>
</evidence>
<reference evidence="18 19" key="1">
    <citation type="submission" date="2019-06" db="EMBL/GenBank/DDBJ databases">
        <title>A novel bacterium of genus Amaricoccus, isolated from marine sediment.</title>
        <authorList>
            <person name="Huang H."/>
            <person name="Mo K."/>
            <person name="Hu Y."/>
        </authorList>
    </citation>
    <scope>NUCLEOTIDE SEQUENCE [LARGE SCALE GENOMIC DNA]</scope>
    <source>
        <strain evidence="18 19">HB172011</strain>
    </source>
</reference>
<comment type="caution">
    <text evidence="18">The sequence shown here is derived from an EMBL/GenBank/DDBJ whole genome shotgun (WGS) entry which is preliminary data.</text>
</comment>
<dbReference type="InterPro" id="IPR001352">
    <property type="entry name" value="RNase_HII/HIII"/>
</dbReference>
<feature type="binding site" evidence="14 15">
    <location>
        <position position="102"/>
    </location>
    <ligand>
        <name>a divalent metal cation</name>
        <dbReference type="ChEBI" id="CHEBI:60240"/>
    </ligand>
</feature>
<dbReference type="GO" id="GO:0003723">
    <property type="term" value="F:RNA binding"/>
    <property type="evidence" value="ECO:0007669"/>
    <property type="project" value="UniProtKB-UniRule"/>
</dbReference>
<dbReference type="GO" id="GO:0004523">
    <property type="term" value="F:RNA-DNA hybrid ribonuclease activity"/>
    <property type="evidence" value="ECO:0007669"/>
    <property type="project" value="UniProtKB-UniRule"/>
</dbReference>
<keyword evidence="11 14" id="KW-0255">Endonuclease</keyword>
<dbReference type="EMBL" id="VFRP01000004">
    <property type="protein sequence ID" value="TPE52265.1"/>
    <property type="molecule type" value="Genomic_DNA"/>
</dbReference>
<feature type="domain" description="RNase H type-2" evidence="17">
    <location>
        <begin position="5"/>
        <end position="194"/>
    </location>
</feature>
<evidence type="ECO:0000256" key="14">
    <source>
        <dbReference type="HAMAP-Rule" id="MF_00052"/>
    </source>
</evidence>
<dbReference type="InterPro" id="IPR012337">
    <property type="entry name" value="RNaseH-like_sf"/>
</dbReference>
<name>A0A501WVD3_9RHOB</name>
<evidence type="ECO:0000256" key="12">
    <source>
        <dbReference type="ARBA" id="ARBA00022801"/>
    </source>
</evidence>
<dbReference type="GO" id="GO:0032299">
    <property type="term" value="C:ribonuclease H2 complex"/>
    <property type="evidence" value="ECO:0007669"/>
    <property type="project" value="TreeGrafter"/>
</dbReference>
<evidence type="ECO:0000256" key="7">
    <source>
        <dbReference type="ARBA" id="ARBA00019179"/>
    </source>
</evidence>
<dbReference type="NCBIfam" id="NF000595">
    <property type="entry name" value="PRK00015.1-3"/>
    <property type="match status" value="1"/>
</dbReference>
<evidence type="ECO:0000313" key="19">
    <source>
        <dbReference type="Proteomes" id="UP000319255"/>
    </source>
</evidence>
<dbReference type="Proteomes" id="UP000319255">
    <property type="component" value="Unassembled WGS sequence"/>
</dbReference>
<dbReference type="EC" id="3.1.26.4" evidence="6 14"/>
<dbReference type="GO" id="GO:0005737">
    <property type="term" value="C:cytoplasm"/>
    <property type="evidence" value="ECO:0007669"/>
    <property type="project" value="UniProtKB-SubCell"/>
</dbReference>
<gene>
    <name evidence="14" type="primary">rnhB</name>
    <name evidence="18" type="ORF">FJM51_06390</name>
</gene>
<comment type="similarity">
    <text evidence="5 14 16">Belongs to the RNase HII family.</text>
</comment>
<dbReference type="Gene3D" id="3.30.420.10">
    <property type="entry name" value="Ribonuclease H-like superfamily/Ribonuclease H"/>
    <property type="match status" value="1"/>
</dbReference>
<dbReference type="GO" id="GO:0030145">
    <property type="term" value="F:manganese ion binding"/>
    <property type="evidence" value="ECO:0007669"/>
    <property type="project" value="UniProtKB-UniRule"/>
</dbReference>
<feature type="binding site" evidence="14 15">
    <location>
        <position position="12"/>
    </location>
    <ligand>
        <name>a divalent metal cation</name>
        <dbReference type="ChEBI" id="CHEBI:60240"/>
    </ligand>
</feature>
<dbReference type="PROSITE" id="PS51975">
    <property type="entry name" value="RNASE_H_2"/>
    <property type="match status" value="1"/>
</dbReference>
<dbReference type="CDD" id="cd07182">
    <property type="entry name" value="RNase_HII_bacteria_HII_like"/>
    <property type="match status" value="1"/>
</dbReference>
<evidence type="ECO:0000256" key="5">
    <source>
        <dbReference type="ARBA" id="ARBA00007383"/>
    </source>
</evidence>
<dbReference type="HAMAP" id="MF_00052_B">
    <property type="entry name" value="RNase_HII_B"/>
    <property type="match status" value="1"/>
</dbReference>
<dbReference type="InterPro" id="IPR022898">
    <property type="entry name" value="RNase_HII"/>
</dbReference>
<keyword evidence="13 14" id="KW-0464">Manganese</keyword>
<dbReference type="AlphaFoldDB" id="A0A501WVD3"/>
<dbReference type="OrthoDB" id="9803420at2"/>
<dbReference type="PANTHER" id="PTHR10954:SF18">
    <property type="entry name" value="RIBONUCLEASE HII"/>
    <property type="match status" value="1"/>
</dbReference>
<evidence type="ECO:0000256" key="16">
    <source>
        <dbReference type="RuleBase" id="RU003515"/>
    </source>
</evidence>
<proteinExistence type="inferred from homology"/>
<feature type="binding site" evidence="14 15">
    <location>
        <position position="11"/>
    </location>
    <ligand>
        <name>a divalent metal cation</name>
        <dbReference type="ChEBI" id="CHEBI:60240"/>
    </ligand>
</feature>